<dbReference type="InterPro" id="IPR051535">
    <property type="entry name" value="Siderophore_ABC-ATPase"/>
</dbReference>
<dbReference type="GO" id="GO:0005886">
    <property type="term" value="C:plasma membrane"/>
    <property type="evidence" value="ECO:0007669"/>
    <property type="project" value="UniProtKB-SubCell"/>
</dbReference>
<evidence type="ECO:0000256" key="3">
    <source>
        <dbReference type="ARBA" id="ARBA00022475"/>
    </source>
</evidence>
<dbReference type="InterPro" id="IPR027417">
    <property type="entry name" value="P-loop_NTPase"/>
</dbReference>
<feature type="compositionally biased region" description="Pro residues" evidence="10">
    <location>
        <begin position="16"/>
        <end position="26"/>
    </location>
</feature>
<dbReference type="CDD" id="cd03214">
    <property type="entry name" value="ABC_Iron-Siderophores_B12_Hemin"/>
    <property type="match status" value="1"/>
</dbReference>
<dbReference type="PANTHER" id="PTHR42771:SF2">
    <property type="entry name" value="IRON(3+)-HYDROXAMATE IMPORT ATP-BINDING PROTEIN FHUC"/>
    <property type="match status" value="1"/>
</dbReference>
<dbReference type="GO" id="GO:0005524">
    <property type="term" value="F:ATP binding"/>
    <property type="evidence" value="ECO:0007669"/>
    <property type="project" value="UniProtKB-KW"/>
</dbReference>
<dbReference type="EMBL" id="JACHDO010000001">
    <property type="protein sequence ID" value="MBB5495050.1"/>
    <property type="molecule type" value="Genomic_DNA"/>
</dbReference>
<dbReference type="RefSeq" id="WP_221318983.1">
    <property type="nucleotide sequence ID" value="NZ_BAAAKM010000143.1"/>
</dbReference>
<evidence type="ECO:0000313" key="13">
    <source>
        <dbReference type="Proteomes" id="UP000579647"/>
    </source>
</evidence>
<evidence type="ECO:0000256" key="8">
    <source>
        <dbReference type="ARBA" id="ARBA00023065"/>
    </source>
</evidence>
<dbReference type="GO" id="GO:0016887">
    <property type="term" value="F:ATP hydrolysis activity"/>
    <property type="evidence" value="ECO:0007669"/>
    <property type="project" value="InterPro"/>
</dbReference>
<comment type="caution">
    <text evidence="12">The sequence shown here is derived from an EMBL/GenBank/DDBJ whole genome shotgun (WGS) entry which is preliminary data.</text>
</comment>
<keyword evidence="5" id="KW-0547">Nucleotide-binding</keyword>
<evidence type="ECO:0000313" key="12">
    <source>
        <dbReference type="EMBL" id="MBB5495050.1"/>
    </source>
</evidence>
<reference evidence="12 13" key="1">
    <citation type="submission" date="2020-08" db="EMBL/GenBank/DDBJ databases">
        <title>Sequencing the genomes of 1000 actinobacteria strains.</title>
        <authorList>
            <person name="Klenk H.-P."/>
        </authorList>
    </citation>
    <scope>NUCLEOTIDE SEQUENCE [LARGE SCALE GENOMIC DNA]</scope>
    <source>
        <strain evidence="12 13">DSM 44598</strain>
    </source>
</reference>
<proteinExistence type="predicted"/>
<keyword evidence="13" id="KW-1185">Reference proteome</keyword>
<dbReference type="FunFam" id="3.40.50.300:FF:000134">
    <property type="entry name" value="Iron-enterobactin ABC transporter ATP-binding protein"/>
    <property type="match status" value="1"/>
</dbReference>
<sequence length="293" mass="30912">MTDAAASTQNPDPDLEPAPGPGPEPGHPISIAAEGLSLGYASSVVVDRVTTELPAGRITAIVGPNGCGKSTLLRGLARLLGPQRGRVLLDGDELASMSARTLSRRLGLLPQQPVAPDGITVADLVGRGRHPHQRWFRQWGAADEEAVAAAMAATGVDQFAETPIDQLSGGQRQRVWIALALAQEPEVMLLDEPTTYLDLAHQLDVLNLLAALNRRLGRTIVLVLHDLNMASRFAHHLVAMRDGTLVTQGTPAEVVTPGTVREVFGVAATVITDPVAGTPLILPHLSADAEEAR</sequence>
<dbReference type="GO" id="GO:0006826">
    <property type="term" value="P:iron ion transport"/>
    <property type="evidence" value="ECO:0007669"/>
    <property type="project" value="UniProtKB-KW"/>
</dbReference>
<gene>
    <name evidence="12" type="ORF">HNR07_006187</name>
</gene>
<protein>
    <submittedName>
        <fullName evidence="12">Iron complex transport system ATP-binding protein</fullName>
    </submittedName>
</protein>
<dbReference type="AlphaFoldDB" id="A0A840WDG2"/>
<dbReference type="PANTHER" id="PTHR42771">
    <property type="entry name" value="IRON(3+)-HYDROXAMATE IMPORT ATP-BINDING PROTEIN FHUC"/>
    <property type="match status" value="1"/>
</dbReference>
<evidence type="ECO:0000256" key="1">
    <source>
        <dbReference type="ARBA" id="ARBA00004202"/>
    </source>
</evidence>
<comment type="subcellular location">
    <subcellularLocation>
        <location evidence="1">Cell membrane</location>
        <topology evidence="1">Peripheral membrane protein</topology>
    </subcellularLocation>
</comment>
<evidence type="ECO:0000256" key="10">
    <source>
        <dbReference type="SAM" id="MobiDB-lite"/>
    </source>
</evidence>
<keyword evidence="8" id="KW-0406">Ion transport</keyword>
<evidence type="ECO:0000256" key="9">
    <source>
        <dbReference type="ARBA" id="ARBA00023136"/>
    </source>
</evidence>
<keyword evidence="6 12" id="KW-0067">ATP-binding</keyword>
<dbReference type="PROSITE" id="PS50893">
    <property type="entry name" value="ABC_TRANSPORTER_2"/>
    <property type="match status" value="1"/>
</dbReference>
<feature type="compositionally biased region" description="Polar residues" evidence="10">
    <location>
        <begin position="1"/>
        <end position="10"/>
    </location>
</feature>
<organism evidence="12 13">
    <name type="scientific">Nocardiopsis metallicus</name>
    <dbReference type="NCBI Taxonomy" id="179819"/>
    <lineage>
        <taxon>Bacteria</taxon>
        <taxon>Bacillati</taxon>
        <taxon>Actinomycetota</taxon>
        <taxon>Actinomycetes</taxon>
        <taxon>Streptosporangiales</taxon>
        <taxon>Nocardiopsidaceae</taxon>
        <taxon>Nocardiopsis</taxon>
    </lineage>
</organism>
<evidence type="ECO:0000256" key="5">
    <source>
        <dbReference type="ARBA" id="ARBA00022741"/>
    </source>
</evidence>
<dbReference type="InterPro" id="IPR003439">
    <property type="entry name" value="ABC_transporter-like_ATP-bd"/>
</dbReference>
<dbReference type="SMART" id="SM00382">
    <property type="entry name" value="AAA"/>
    <property type="match status" value="1"/>
</dbReference>
<evidence type="ECO:0000256" key="4">
    <source>
        <dbReference type="ARBA" id="ARBA00022496"/>
    </source>
</evidence>
<dbReference type="InterPro" id="IPR017871">
    <property type="entry name" value="ABC_transporter-like_CS"/>
</dbReference>
<keyword evidence="9" id="KW-0472">Membrane</keyword>
<evidence type="ECO:0000256" key="7">
    <source>
        <dbReference type="ARBA" id="ARBA00023004"/>
    </source>
</evidence>
<dbReference type="Gene3D" id="3.40.50.300">
    <property type="entry name" value="P-loop containing nucleotide triphosphate hydrolases"/>
    <property type="match status" value="1"/>
</dbReference>
<keyword evidence="4" id="KW-0410">Iron transport</keyword>
<dbReference type="PROSITE" id="PS00211">
    <property type="entry name" value="ABC_TRANSPORTER_1"/>
    <property type="match status" value="1"/>
</dbReference>
<dbReference type="InterPro" id="IPR003593">
    <property type="entry name" value="AAA+_ATPase"/>
</dbReference>
<feature type="domain" description="ABC transporter" evidence="11">
    <location>
        <begin position="31"/>
        <end position="267"/>
    </location>
</feature>
<name>A0A840WDG2_9ACTN</name>
<dbReference type="Pfam" id="PF00005">
    <property type="entry name" value="ABC_tran"/>
    <property type="match status" value="1"/>
</dbReference>
<dbReference type="SUPFAM" id="SSF52540">
    <property type="entry name" value="P-loop containing nucleoside triphosphate hydrolases"/>
    <property type="match status" value="1"/>
</dbReference>
<keyword evidence="7" id="KW-0408">Iron</keyword>
<keyword evidence="3" id="KW-1003">Cell membrane</keyword>
<keyword evidence="2" id="KW-0813">Transport</keyword>
<accession>A0A840WDG2</accession>
<evidence type="ECO:0000256" key="2">
    <source>
        <dbReference type="ARBA" id="ARBA00022448"/>
    </source>
</evidence>
<evidence type="ECO:0000259" key="11">
    <source>
        <dbReference type="PROSITE" id="PS50893"/>
    </source>
</evidence>
<dbReference type="Proteomes" id="UP000579647">
    <property type="component" value="Unassembled WGS sequence"/>
</dbReference>
<feature type="region of interest" description="Disordered" evidence="10">
    <location>
        <begin position="1"/>
        <end position="28"/>
    </location>
</feature>
<evidence type="ECO:0000256" key="6">
    <source>
        <dbReference type="ARBA" id="ARBA00022840"/>
    </source>
</evidence>